<dbReference type="EMBL" id="CP042425">
    <property type="protein sequence ID" value="QEL17230.1"/>
    <property type="molecule type" value="Genomic_DNA"/>
</dbReference>
<feature type="chain" id="PRO_5023018122" evidence="2">
    <location>
        <begin position="25"/>
        <end position="952"/>
    </location>
</feature>
<accession>A0A5C1AEP4</accession>
<feature type="signal peptide" evidence="2">
    <location>
        <begin position="1"/>
        <end position="24"/>
    </location>
</feature>
<dbReference type="AlphaFoldDB" id="A0A5C1AEP4"/>
<keyword evidence="4" id="KW-1185">Reference proteome</keyword>
<name>A0A5C1AEP4_9BACT</name>
<reference evidence="4" key="1">
    <citation type="submission" date="2019-08" db="EMBL/GenBank/DDBJ databases">
        <title>Limnoglobus roseus gen. nov., sp. nov., a novel freshwater planctomycete with a giant genome from the family Gemmataceae.</title>
        <authorList>
            <person name="Kulichevskaya I.S."/>
            <person name="Naumoff D.G."/>
            <person name="Miroshnikov K."/>
            <person name="Ivanova A."/>
            <person name="Philippov D.A."/>
            <person name="Hakobyan A."/>
            <person name="Rijpstra I.C."/>
            <person name="Sinninghe Damste J.S."/>
            <person name="Liesack W."/>
            <person name="Dedysh S.N."/>
        </authorList>
    </citation>
    <scope>NUCLEOTIDE SEQUENCE [LARGE SCALE GENOMIC DNA]</scope>
    <source>
        <strain evidence="4">PX52</strain>
    </source>
</reference>
<evidence type="ECO:0000313" key="3">
    <source>
        <dbReference type="EMBL" id="QEL17230.1"/>
    </source>
</evidence>
<feature type="region of interest" description="Disordered" evidence="1">
    <location>
        <begin position="41"/>
        <end position="63"/>
    </location>
</feature>
<evidence type="ECO:0000313" key="4">
    <source>
        <dbReference type="Proteomes" id="UP000324974"/>
    </source>
</evidence>
<dbReference type="KEGG" id="lrs:PX52LOC_04213"/>
<sequence>MACRTAFILLLLSATCGVAPRGAAQDLPQFPTLPLNTPRPTPHVAFQVPPPTLPADPPTVAPNPALPPPPPVTIPLPRDEVFLTEGSRVNLPANAKRQVIRYSPRYGNLNKFDLERMPDGTQRLVYTSGLIINVYYEIETGPKAIPQEYEFAADNIVMWIKNLNGRDISGGLPIDQEQSGDNRLEIELYMTGNVVIRSKDERILNVGWDERVIDTRVVRAEQIYYDVNKNRAVALNADLEMGFNKLQDTVHLRAERMERLGRSEWHATRAGAFSSKLPSDPALELLTSEASIVERETVRRNIFGLPYRNLPSGDLDYSFERTLTARNARVEILGVPIFYTPYVQTDPSKPLGPLLGIGFGNGRIFGTQYYTTWDMFNLLALRPPPGHNWRLNLDYLDKRGPGFGTDYSYTNPDFFGLFGKNNGSVRLYGIQDRGEDILGGYRGIEPVQSLLFDDPARNGRTFFRGRAVWQNQQELLATRDQDNLLTSDSYLIAQSQFAHQSDKNFYEQYFRTEFLNSVNQETFAYLGGSTGRFHGSLLVQDGQDRNWMTETRWLPEAKGALIGQSFFDIFTYNSRADLGYANFRPSQVYPPPVLSTEQKAINTGRADWWHELSVPLAAGPVKVVPYGVFDLTGYTEDLNGNSRGRVYGGGGARASVTFTRLFSDANSELFNVRGLNHKATLHSNYYYARTNVHYTDLPQLDRLDDDSIDQTVRTIKPFQTQFVKGADGIALATAPFFDPQQLAIRRLVDNRIDTRDDMQVVQLGFDQRLQTKRGFPGMEHTIDWLTLDLSTSLFPQASKDNYGKTAAFFEYNTLWNVGDQTAVSSSGWFDPFASGARYWNSGVYFNRPDRTSFYFGYRETNPVNSKAVIASIGYQLTKKYNVNLSTNYDFGIQQALSNTMLVTRTGTDLTVSIGLTYNQQTNNTGFMFVVVPNIAAGTALSRIGTAQFGGAR</sequence>
<dbReference type="Proteomes" id="UP000324974">
    <property type="component" value="Chromosome"/>
</dbReference>
<evidence type="ECO:0000256" key="1">
    <source>
        <dbReference type="SAM" id="MobiDB-lite"/>
    </source>
</evidence>
<protein>
    <submittedName>
        <fullName evidence="3">LPS-assembly protein LptD</fullName>
    </submittedName>
</protein>
<dbReference type="RefSeq" id="WP_149111870.1">
    <property type="nucleotide sequence ID" value="NZ_CP042425.1"/>
</dbReference>
<gene>
    <name evidence="3" type="ORF">PX52LOC_04213</name>
</gene>
<keyword evidence="2" id="KW-0732">Signal</keyword>
<evidence type="ECO:0000256" key="2">
    <source>
        <dbReference type="SAM" id="SignalP"/>
    </source>
</evidence>
<proteinExistence type="predicted"/>
<organism evidence="3 4">
    <name type="scientific">Limnoglobus roseus</name>
    <dbReference type="NCBI Taxonomy" id="2598579"/>
    <lineage>
        <taxon>Bacteria</taxon>
        <taxon>Pseudomonadati</taxon>
        <taxon>Planctomycetota</taxon>
        <taxon>Planctomycetia</taxon>
        <taxon>Gemmatales</taxon>
        <taxon>Gemmataceae</taxon>
        <taxon>Limnoglobus</taxon>
    </lineage>
</organism>
<feature type="compositionally biased region" description="Pro residues" evidence="1">
    <location>
        <begin position="48"/>
        <end position="63"/>
    </location>
</feature>
<dbReference type="OrthoDB" id="251461at2"/>